<dbReference type="Proteomes" id="UP000249354">
    <property type="component" value="Unassembled WGS sequence"/>
</dbReference>
<evidence type="ECO:0000313" key="3">
    <source>
        <dbReference type="Proteomes" id="UP000249354"/>
    </source>
</evidence>
<name>A0A2W4WKF3_9CYAN</name>
<proteinExistence type="predicted"/>
<dbReference type="Pfam" id="PF11948">
    <property type="entry name" value="DUF3465"/>
    <property type="match status" value="1"/>
</dbReference>
<evidence type="ECO:0000313" key="2">
    <source>
        <dbReference type="EMBL" id="PZO19738.1"/>
    </source>
</evidence>
<accession>A0A2W4WKF3</accession>
<organism evidence="2 3">
    <name type="scientific">Leptolyngbya foveolarum</name>
    <dbReference type="NCBI Taxonomy" id="47253"/>
    <lineage>
        <taxon>Bacteria</taxon>
        <taxon>Bacillati</taxon>
        <taxon>Cyanobacteriota</taxon>
        <taxon>Cyanophyceae</taxon>
        <taxon>Leptolyngbyales</taxon>
        <taxon>Leptolyngbyaceae</taxon>
        <taxon>Leptolyngbya group</taxon>
        <taxon>Leptolyngbya</taxon>
    </lineage>
</organism>
<dbReference type="EMBL" id="QBMC01000039">
    <property type="protein sequence ID" value="PZO19738.1"/>
    <property type="molecule type" value="Genomic_DNA"/>
</dbReference>
<comment type="caution">
    <text evidence="2">The sequence shown here is derived from an EMBL/GenBank/DDBJ whole genome shotgun (WGS) entry which is preliminary data.</text>
</comment>
<dbReference type="InterPro" id="IPR021856">
    <property type="entry name" value="DUF3465"/>
</dbReference>
<evidence type="ECO:0000256" key="1">
    <source>
        <dbReference type="SAM" id="SignalP"/>
    </source>
</evidence>
<dbReference type="AlphaFoldDB" id="A0A2W4WKF3"/>
<gene>
    <name evidence="2" type="ORF">DCF25_08015</name>
</gene>
<evidence type="ECO:0008006" key="4">
    <source>
        <dbReference type="Google" id="ProtNLM"/>
    </source>
</evidence>
<keyword evidence="1" id="KW-0732">Signal</keyword>
<reference evidence="3" key="1">
    <citation type="submission" date="2018-04" db="EMBL/GenBank/DDBJ databases">
        <authorList>
            <person name="Cornet L."/>
        </authorList>
    </citation>
    <scope>NUCLEOTIDE SEQUENCE [LARGE SCALE GENOMIC DNA]</scope>
</reference>
<feature type="chain" id="PRO_5016027826" description="DUF3465 domain-containing protein" evidence="1">
    <location>
        <begin position="26"/>
        <end position="160"/>
    </location>
</feature>
<sequence>MRFWTLSLLLISTTVLIPKVLPANALPSSVLAAPAVFWQSMAKPNSNKNGNKQVLNAYKNQLSNVIVEDVSGTVDKLLPDDTEGSRHQRFILRVTPGHTVLVVHNIDLAPRLNDLRAGDRVSVKGEYEWNDRGGLIHWTHRDPNSRHEDGWIVHRNVRYE</sequence>
<protein>
    <recommendedName>
        <fullName evidence="4">DUF3465 domain-containing protein</fullName>
    </recommendedName>
</protein>
<feature type="signal peptide" evidence="1">
    <location>
        <begin position="1"/>
        <end position="25"/>
    </location>
</feature>
<reference evidence="2 3" key="2">
    <citation type="submission" date="2018-06" db="EMBL/GenBank/DDBJ databases">
        <title>Metagenomic assembly of (sub)arctic Cyanobacteria and their associated microbiome from non-axenic cultures.</title>
        <authorList>
            <person name="Baurain D."/>
        </authorList>
    </citation>
    <scope>NUCLEOTIDE SEQUENCE [LARGE SCALE GENOMIC DNA]</scope>
    <source>
        <strain evidence="2">ULC129bin1</strain>
    </source>
</reference>